<sequence>MKITKLISLTLLVLVISTVACKDSFLEVAPTGSLGEAELSTAAGLEGSLIATYSMLLGRAGANGIANPFYSDASNWFWGSVLGGDANKGTNAGDQSQVNEIQAFSVQTNNSSVAQKYTILYEGIARANSTIRLAGMAEEGVSEAVKTRIIAEARFLRGHYYFDMKKNFNNTPYVDESWDGIEPVTNDADLWPMIEADFQFAFNNLPETQSEVGRANKWAAGAYLGKTFLFQEKFSEAKGIFDQVITSGVTTGGQPYDLVPFYADAFRSTNDNSEESVFAAQAAAGTGSVQNANANMVLNFPHGTAGPDRPGGCCGFFQPSFDLANSFRTDANGLPLLDNSYNDPANALVTDLGLQSGDAFTPDDGNLDPRLDHSIGRRGIPFLDWGPHPGFDWIRDQAYGGPYSPKKFMYYQAGEGTENDASSWTPGYTAVNYNIIRFADVLLMAAEAEAELNNLPAALALVNRVRTRAINSPVQNAGGSDAANYVINTYTAFANQDEAITAVRFERKLELSGEGHRFYDLVRWGIASDVLNAYLQHEDQFLNSPFAGASFTANKNEYLPIPQNEIDLQGKDVLKQNNGFN</sequence>
<accession>A0ABT8L9S7</accession>
<evidence type="ECO:0000313" key="9">
    <source>
        <dbReference type="Proteomes" id="UP001172083"/>
    </source>
</evidence>
<dbReference type="InterPro" id="IPR012944">
    <property type="entry name" value="SusD_RagB_dom"/>
</dbReference>
<comment type="caution">
    <text evidence="8">The sequence shown here is derived from an EMBL/GenBank/DDBJ whole genome shotgun (WGS) entry which is preliminary data.</text>
</comment>
<dbReference type="PROSITE" id="PS51257">
    <property type="entry name" value="PROKAR_LIPOPROTEIN"/>
    <property type="match status" value="1"/>
</dbReference>
<protein>
    <submittedName>
        <fullName evidence="8">RagB/SusD family nutrient uptake outer membrane protein</fullName>
    </submittedName>
</protein>
<organism evidence="8 9">
    <name type="scientific">Agaribacillus aureus</name>
    <dbReference type="NCBI Taxonomy" id="3051825"/>
    <lineage>
        <taxon>Bacteria</taxon>
        <taxon>Pseudomonadati</taxon>
        <taxon>Bacteroidota</taxon>
        <taxon>Cytophagia</taxon>
        <taxon>Cytophagales</taxon>
        <taxon>Splendidivirgaceae</taxon>
        <taxon>Agaribacillus</taxon>
    </lineage>
</organism>
<dbReference type="Proteomes" id="UP001172083">
    <property type="component" value="Unassembled WGS sequence"/>
</dbReference>
<evidence type="ECO:0000256" key="5">
    <source>
        <dbReference type="ARBA" id="ARBA00023237"/>
    </source>
</evidence>
<evidence type="ECO:0000259" key="7">
    <source>
        <dbReference type="Pfam" id="PF14322"/>
    </source>
</evidence>
<comment type="similarity">
    <text evidence="2">Belongs to the SusD family.</text>
</comment>
<feature type="domain" description="SusD-like N-terminal" evidence="7">
    <location>
        <begin position="98"/>
        <end position="229"/>
    </location>
</feature>
<keyword evidence="4" id="KW-0472">Membrane</keyword>
<dbReference type="RefSeq" id="WP_346758883.1">
    <property type="nucleotide sequence ID" value="NZ_JAUJEB010000003.1"/>
</dbReference>
<reference evidence="8" key="1">
    <citation type="submission" date="2023-06" db="EMBL/GenBank/DDBJ databases">
        <title>Genomic of Agaribacillus aureum.</title>
        <authorList>
            <person name="Wang G."/>
        </authorList>
    </citation>
    <scope>NUCLEOTIDE SEQUENCE</scope>
    <source>
        <strain evidence="8">BMA12</strain>
    </source>
</reference>
<evidence type="ECO:0000256" key="1">
    <source>
        <dbReference type="ARBA" id="ARBA00004442"/>
    </source>
</evidence>
<keyword evidence="5" id="KW-0998">Cell outer membrane</keyword>
<dbReference type="InterPro" id="IPR033985">
    <property type="entry name" value="SusD-like_N"/>
</dbReference>
<dbReference type="SUPFAM" id="SSF48452">
    <property type="entry name" value="TPR-like"/>
    <property type="match status" value="1"/>
</dbReference>
<keyword evidence="3" id="KW-0732">Signal</keyword>
<gene>
    <name evidence="8" type="ORF">QQ020_15850</name>
</gene>
<evidence type="ECO:0000256" key="3">
    <source>
        <dbReference type="ARBA" id="ARBA00022729"/>
    </source>
</evidence>
<dbReference type="EMBL" id="JAUJEB010000003">
    <property type="protein sequence ID" value="MDN5213545.1"/>
    <property type="molecule type" value="Genomic_DNA"/>
</dbReference>
<dbReference type="Pfam" id="PF14322">
    <property type="entry name" value="SusD-like_3"/>
    <property type="match status" value="1"/>
</dbReference>
<dbReference type="InterPro" id="IPR011990">
    <property type="entry name" value="TPR-like_helical_dom_sf"/>
</dbReference>
<keyword evidence="9" id="KW-1185">Reference proteome</keyword>
<evidence type="ECO:0000256" key="2">
    <source>
        <dbReference type="ARBA" id="ARBA00006275"/>
    </source>
</evidence>
<proteinExistence type="inferred from homology"/>
<dbReference type="Gene3D" id="1.25.40.390">
    <property type="match status" value="1"/>
</dbReference>
<dbReference type="Pfam" id="PF07980">
    <property type="entry name" value="SusD_RagB"/>
    <property type="match status" value="1"/>
</dbReference>
<comment type="subcellular location">
    <subcellularLocation>
        <location evidence="1">Cell outer membrane</location>
    </subcellularLocation>
</comment>
<evidence type="ECO:0000313" key="8">
    <source>
        <dbReference type="EMBL" id="MDN5213545.1"/>
    </source>
</evidence>
<name>A0ABT8L9S7_9BACT</name>
<feature type="domain" description="RagB/SusD" evidence="6">
    <location>
        <begin position="275"/>
        <end position="579"/>
    </location>
</feature>
<evidence type="ECO:0000259" key="6">
    <source>
        <dbReference type="Pfam" id="PF07980"/>
    </source>
</evidence>
<evidence type="ECO:0000256" key="4">
    <source>
        <dbReference type="ARBA" id="ARBA00023136"/>
    </source>
</evidence>